<evidence type="ECO:0000313" key="2">
    <source>
        <dbReference type="EMBL" id="KAJ6744546.1"/>
    </source>
</evidence>
<comment type="caution">
    <text evidence="2">The sequence shown here is derived from an EMBL/GenBank/DDBJ whole genome shotgun (WGS) entry which is preliminary data.</text>
</comment>
<evidence type="ECO:0000313" key="3">
    <source>
        <dbReference type="Proteomes" id="UP001151532"/>
    </source>
</evidence>
<protein>
    <recommendedName>
        <fullName evidence="1">DUF8040 domain-containing protein</fullName>
    </recommendedName>
</protein>
<dbReference type="Pfam" id="PF26138">
    <property type="entry name" value="DUF8040"/>
    <property type="match status" value="1"/>
</dbReference>
<gene>
    <name evidence="2" type="ORF">OIU79_030813</name>
</gene>
<organism evidence="2 3">
    <name type="scientific">Salix purpurea</name>
    <name type="common">Purple osier willow</name>
    <dbReference type="NCBI Taxonomy" id="77065"/>
    <lineage>
        <taxon>Eukaryota</taxon>
        <taxon>Viridiplantae</taxon>
        <taxon>Streptophyta</taxon>
        <taxon>Embryophyta</taxon>
        <taxon>Tracheophyta</taxon>
        <taxon>Spermatophyta</taxon>
        <taxon>Magnoliopsida</taxon>
        <taxon>eudicotyledons</taxon>
        <taxon>Gunneridae</taxon>
        <taxon>Pentapetalae</taxon>
        <taxon>rosids</taxon>
        <taxon>fabids</taxon>
        <taxon>Malpighiales</taxon>
        <taxon>Salicaceae</taxon>
        <taxon>Saliceae</taxon>
        <taxon>Salix</taxon>
    </lineage>
</organism>
<dbReference type="EMBL" id="JAPFFK010000009">
    <property type="protein sequence ID" value="KAJ6744546.1"/>
    <property type="molecule type" value="Genomic_DNA"/>
</dbReference>
<reference evidence="2" key="2">
    <citation type="journal article" date="2023" name="Int. J. Mol. Sci.">
        <title>De Novo Assembly and Annotation of 11 Diverse Shrub Willow (Salix) Genomes Reveals Novel Gene Organization in Sex-Linked Regions.</title>
        <authorList>
            <person name="Hyden B."/>
            <person name="Feng K."/>
            <person name="Yates T.B."/>
            <person name="Jawdy S."/>
            <person name="Cereghino C."/>
            <person name="Smart L.B."/>
            <person name="Muchero W."/>
        </authorList>
    </citation>
    <scope>NUCLEOTIDE SEQUENCE</scope>
    <source>
        <tissue evidence="2">Shoot tip</tissue>
    </source>
</reference>
<reference evidence="2" key="1">
    <citation type="submission" date="2022-11" db="EMBL/GenBank/DDBJ databases">
        <authorList>
            <person name="Hyden B.L."/>
            <person name="Feng K."/>
            <person name="Yates T."/>
            <person name="Jawdy S."/>
            <person name="Smart L.B."/>
            <person name="Muchero W."/>
        </authorList>
    </citation>
    <scope>NUCLEOTIDE SEQUENCE</scope>
    <source>
        <tissue evidence="2">Shoot tip</tissue>
    </source>
</reference>
<dbReference type="InterPro" id="IPR058353">
    <property type="entry name" value="DUF8040"/>
</dbReference>
<accession>A0A9Q0VA71</accession>
<evidence type="ECO:0000259" key="1">
    <source>
        <dbReference type="Pfam" id="PF26138"/>
    </source>
</evidence>
<dbReference type="Proteomes" id="UP001151532">
    <property type="component" value="Chromosome 19"/>
</dbReference>
<dbReference type="OrthoDB" id="1921318at2759"/>
<keyword evidence="3" id="KW-1185">Reference proteome</keyword>
<dbReference type="AlphaFoldDB" id="A0A9Q0VA71"/>
<sequence length="173" mass="19894">MSEVLNGPDDGCQEMFRMDKHVFHNLCGILRQRAMLRVLRAVLDDPDQNFPFIPEGKYYIVDTGYSNLEGFIALYLHYHLHEFRVAPQYGFHVQRDIVIAACVLHYYIRHEGKYDWLFANVYGVVAVAELPDIDDESDIQLASSIQDHMAFSLLHSGSYGFLTTRIDYGGNVE</sequence>
<name>A0A9Q0VA71_SALPP</name>
<feature type="domain" description="DUF8040" evidence="1">
    <location>
        <begin position="2"/>
        <end position="41"/>
    </location>
</feature>
<proteinExistence type="predicted"/>